<dbReference type="Proteomes" id="UP001215549">
    <property type="component" value="Chromosome"/>
</dbReference>
<dbReference type="InterPro" id="IPR009061">
    <property type="entry name" value="DNA-bd_dom_put_sf"/>
</dbReference>
<dbReference type="RefSeq" id="WP_176011458.1">
    <property type="nucleotide sequence ID" value="NZ_CP067140.1"/>
</dbReference>
<dbReference type="InterPro" id="IPR010260">
    <property type="entry name" value="AlpA"/>
</dbReference>
<dbReference type="Proteomes" id="UP000186216">
    <property type="component" value="Unassembled WGS sequence"/>
</dbReference>
<evidence type="ECO:0000313" key="4">
    <source>
        <dbReference type="Proteomes" id="UP001215549"/>
    </source>
</evidence>
<name>A0AA45W5C3_9RHOB</name>
<proteinExistence type="predicted"/>
<organism evidence="1 3">
    <name type="scientific">Paracoccus saliphilus</name>
    <dbReference type="NCBI Taxonomy" id="405559"/>
    <lineage>
        <taxon>Bacteria</taxon>
        <taxon>Pseudomonadati</taxon>
        <taxon>Pseudomonadota</taxon>
        <taxon>Alphaproteobacteria</taxon>
        <taxon>Rhodobacterales</taxon>
        <taxon>Paracoccaceae</taxon>
        <taxon>Paracoccus</taxon>
    </lineage>
</organism>
<gene>
    <name evidence="2" type="ORF">JHX88_15380</name>
    <name evidence="1" type="ORF">SAMN05421772_10925</name>
</gene>
<dbReference type="EMBL" id="FTOU01000009">
    <property type="protein sequence ID" value="SIS92767.1"/>
    <property type="molecule type" value="Genomic_DNA"/>
</dbReference>
<sequence length="89" mass="10086">MKNGNASDSGTLLIPKLQLCQLLSVSEATADRWLRTDPSFPQPRRLGPGTIRWRRDEVMAFIRDLPRVEYDDHAFDPNDRSETGMALTA</sequence>
<dbReference type="SUPFAM" id="SSF46955">
    <property type="entry name" value="Putative DNA-binding domain"/>
    <property type="match status" value="1"/>
</dbReference>
<reference evidence="2 4" key="2">
    <citation type="submission" date="2021-01" db="EMBL/GenBank/DDBJ databases">
        <title>Biogeographic distribution of Paracoccus.</title>
        <authorList>
            <person name="Hollensteiner J."/>
            <person name="Leineberger J."/>
            <person name="Brinkhoff T."/>
            <person name="Daniel R."/>
        </authorList>
    </citation>
    <scope>NUCLEOTIDE SEQUENCE [LARGE SCALE GENOMIC DNA]</scope>
    <source>
        <strain evidence="2 4">DSM 18447</strain>
    </source>
</reference>
<evidence type="ECO:0000313" key="1">
    <source>
        <dbReference type="EMBL" id="SIS92767.1"/>
    </source>
</evidence>
<evidence type="ECO:0000313" key="3">
    <source>
        <dbReference type="Proteomes" id="UP000186216"/>
    </source>
</evidence>
<dbReference type="Pfam" id="PF05930">
    <property type="entry name" value="Phage_AlpA"/>
    <property type="match status" value="1"/>
</dbReference>
<evidence type="ECO:0000313" key="2">
    <source>
        <dbReference type="EMBL" id="WCR02259.1"/>
    </source>
</evidence>
<reference evidence="1 3" key="1">
    <citation type="submission" date="2017-01" db="EMBL/GenBank/DDBJ databases">
        <authorList>
            <person name="Varghese N."/>
            <person name="Submissions S."/>
        </authorList>
    </citation>
    <scope>NUCLEOTIDE SEQUENCE [LARGE SCALE GENOMIC DNA]</scope>
    <source>
        <strain evidence="1 3">DSM 18447</strain>
    </source>
</reference>
<dbReference type="EMBL" id="CP067140">
    <property type="protein sequence ID" value="WCR02259.1"/>
    <property type="molecule type" value="Genomic_DNA"/>
</dbReference>
<keyword evidence="4" id="KW-1185">Reference proteome</keyword>
<dbReference type="AlphaFoldDB" id="A0AA45W5C3"/>
<accession>A0AA45W5C3</accession>
<protein>
    <submittedName>
        <fullName evidence="2">AlpA family phage regulatory protein</fullName>
    </submittedName>
    <submittedName>
        <fullName evidence="1">Prophage CP4-57 regulatory protein (AlpA)</fullName>
    </submittedName>
</protein>